<organism evidence="1 2">
    <name type="scientific">Araneus ventricosus</name>
    <name type="common">Orbweaver spider</name>
    <name type="synonym">Epeira ventricosa</name>
    <dbReference type="NCBI Taxonomy" id="182803"/>
    <lineage>
        <taxon>Eukaryota</taxon>
        <taxon>Metazoa</taxon>
        <taxon>Ecdysozoa</taxon>
        <taxon>Arthropoda</taxon>
        <taxon>Chelicerata</taxon>
        <taxon>Arachnida</taxon>
        <taxon>Araneae</taxon>
        <taxon>Araneomorphae</taxon>
        <taxon>Entelegynae</taxon>
        <taxon>Araneoidea</taxon>
        <taxon>Araneidae</taxon>
        <taxon>Araneus</taxon>
    </lineage>
</organism>
<dbReference type="EMBL" id="BGPR01047107">
    <property type="protein sequence ID" value="GBO24123.1"/>
    <property type="molecule type" value="Genomic_DNA"/>
</dbReference>
<keyword evidence="2" id="KW-1185">Reference proteome</keyword>
<dbReference type="Proteomes" id="UP000499080">
    <property type="component" value="Unassembled WGS sequence"/>
</dbReference>
<proteinExistence type="predicted"/>
<name>A0A4Y2VFQ2_ARAVE</name>
<dbReference type="AlphaFoldDB" id="A0A4Y2VFQ2"/>
<feature type="non-terminal residue" evidence="1">
    <location>
        <position position="1"/>
    </location>
</feature>
<evidence type="ECO:0000313" key="2">
    <source>
        <dbReference type="Proteomes" id="UP000499080"/>
    </source>
</evidence>
<evidence type="ECO:0000313" key="1">
    <source>
        <dbReference type="EMBL" id="GBO24123.1"/>
    </source>
</evidence>
<protein>
    <submittedName>
        <fullName evidence="1">Uncharacterized protein</fullName>
    </submittedName>
</protein>
<accession>A0A4Y2VFQ2</accession>
<reference evidence="1 2" key="1">
    <citation type="journal article" date="2019" name="Sci. Rep.">
        <title>Orb-weaving spider Araneus ventricosus genome elucidates the spidroin gene catalogue.</title>
        <authorList>
            <person name="Kono N."/>
            <person name="Nakamura H."/>
            <person name="Ohtoshi R."/>
            <person name="Moran D.A.P."/>
            <person name="Shinohara A."/>
            <person name="Yoshida Y."/>
            <person name="Fujiwara M."/>
            <person name="Mori M."/>
            <person name="Tomita M."/>
            <person name="Arakawa K."/>
        </authorList>
    </citation>
    <scope>NUCLEOTIDE SEQUENCE [LARGE SCALE GENOMIC DNA]</scope>
</reference>
<sequence length="85" mass="9809">SLLPSDIICMVKNEDKDNPEESEEENVSTDFVSYADTASALELVRRYDMQNSTNATTPNDGDMIFMRRWSYITLSGRFISYVERK</sequence>
<gene>
    <name evidence="1" type="ORF">AVEN_149324_1</name>
</gene>
<comment type="caution">
    <text evidence="1">The sequence shown here is derived from an EMBL/GenBank/DDBJ whole genome shotgun (WGS) entry which is preliminary data.</text>
</comment>